<sequence>MKKIISTTFLFGILLSGGMVSAQKMSQEKMKAIYSDDIATFKKQFAPGDYNKCFLVGDILYSPLGFSVMSDRKKIINFLLDNKASVNKKCQNKTPLEVADETKGSEEVKKILIAKGGNRD</sequence>
<evidence type="ECO:0000313" key="2">
    <source>
        <dbReference type="EMBL" id="SEH27375.1"/>
    </source>
</evidence>
<evidence type="ECO:0000313" key="3">
    <source>
        <dbReference type="Proteomes" id="UP000198561"/>
    </source>
</evidence>
<dbReference type="RefSeq" id="WP_089689563.1">
    <property type="nucleotide sequence ID" value="NZ_DALZIY010000007.1"/>
</dbReference>
<keyword evidence="1" id="KW-0732">Signal</keyword>
<reference evidence="2 3" key="1">
    <citation type="submission" date="2016-10" db="EMBL/GenBank/DDBJ databases">
        <authorList>
            <person name="de Groot N.N."/>
        </authorList>
    </citation>
    <scope>NUCLEOTIDE SEQUENCE [LARGE SCALE GENOMIC DNA]</scope>
    <source>
        <strain evidence="2 3">DSM 23031</strain>
    </source>
</reference>
<dbReference type="EMBL" id="FNWQ01000001">
    <property type="protein sequence ID" value="SEH27375.1"/>
    <property type="molecule type" value="Genomic_DNA"/>
</dbReference>
<name>A0A1H6GZQ2_CHRCI</name>
<dbReference type="InterPro" id="IPR036770">
    <property type="entry name" value="Ankyrin_rpt-contain_sf"/>
</dbReference>
<evidence type="ECO:0008006" key="4">
    <source>
        <dbReference type="Google" id="ProtNLM"/>
    </source>
</evidence>
<dbReference type="Proteomes" id="UP000198561">
    <property type="component" value="Unassembled WGS sequence"/>
</dbReference>
<feature type="signal peptide" evidence="1">
    <location>
        <begin position="1"/>
        <end position="22"/>
    </location>
</feature>
<feature type="chain" id="PRO_5011485413" description="Ankyrin repeat-containing protein" evidence="1">
    <location>
        <begin position="23"/>
        <end position="120"/>
    </location>
</feature>
<dbReference type="AlphaFoldDB" id="A0A1H6GZQ2"/>
<dbReference type="Gene3D" id="1.25.40.20">
    <property type="entry name" value="Ankyrin repeat-containing domain"/>
    <property type="match status" value="1"/>
</dbReference>
<dbReference type="STRING" id="680127.SAMN05421593_0281"/>
<protein>
    <recommendedName>
        <fullName evidence="4">Ankyrin repeat-containing protein</fullName>
    </recommendedName>
</protein>
<organism evidence="2 3">
    <name type="scientific">Chryseobacterium culicis</name>
    <dbReference type="NCBI Taxonomy" id="680127"/>
    <lineage>
        <taxon>Bacteria</taxon>
        <taxon>Pseudomonadati</taxon>
        <taxon>Bacteroidota</taxon>
        <taxon>Flavobacteriia</taxon>
        <taxon>Flavobacteriales</taxon>
        <taxon>Weeksellaceae</taxon>
        <taxon>Chryseobacterium group</taxon>
        <taxon>Chryseobacterium</taxon>
    </lineage>
</organism>
<accession>A0A1H6GZQ2</accession>
<evidence type="ECO:0000256" key="1">
    <source>
        <dbReference type="SAM" id="SignalP"/>
    </source>
</evidence>
<gene>
    <name evidence="2" type="ORF">SAMN05421593_0281</name>
</gene>
<proteinExistence type="predicted"/>
<dbReference type="SUPFAM" id="SSF48403">
    <property type="entry name" value="Ankyrin repeat"/>
    <property type="match status" value="1"/>
</dbReference>
<dbReference type="OrthoDB" id="1259920at2"/>